<dbReference type="AlphaFoldDB" id="C0DBT5"/>
<dbReference type="EMBL" id="ACCJ01000557">
    <property type="protein sequence ID" value="EEG51206.1"/>
    <property type="molecule type" value="Genomic_DNA"/>
</dbReference>
<reference evidence="1 2" key="1">
    <citation type="submission" date="2009-01" db="EMBL/GenBank/DDBJ databases">
        <authorList>
            <person name="Fulton L."/>
            <person name="Clifton S."/>
            <person name="Fulton B."/>
            <person name="Xu J."/>
            <person name="Minx P."/>
            <person name="Pepin K.H."/>
            <person name="Johnson M."/>
            <person name="Bhonagiri V."/>
            <person name="Nash W.E."/>
            <person name="Mardis E.R."/>
            <person name="Wilson R.K."/>
        </authorList>
    </citation>
    <scope>NUCLEOTIDE SEQUENCE [LARGE SCALE GENOMIC DNA]</scope>
    <source>
        <strain evidence="1 2">DSM 15981</strain>
    </source>
</reference>
<dbReference type="Proteomes" id="UP000004756">
    <property type="component" value="Unassembled WGS sequence"/>
</dbReference>
<evidence type="ECO:0000313" key="2">
    <source>
        <dbReference type="Proteomes" id="UP000004756"/>
    </source>
</evidence>
<proteinExistence type="predicted"/>
<protein>
    <submittedName>
        <fullName evidence="1">Uncharacterized protein</fullName>
    </submittedName>
</protein>
<gene>
    <name evidence="1" type="ORF">CLOSTASPAR_06742</name>
</gene>
<comment type="caution">
    <text evidence="1">The sequence shown here is derived from an EMBL/GenBank/DDBJ whole genome shotgun (WGS) entry which is preliminary data.</text>
</comment>
<name>C0DBT5_9FIRM</name>
<reference evidence="1 2" key="2">
    <citation type="submission" date="2009-02" db="EMBL/GenBank/DDBJ databases">
        <title>Draft genome sequence of Clostridium asparagiforme (DSM 15981).</title>
        <authorList>
            <person name="Sudarsanam P."/>
            <person name="Ley R."/>
            <person name="Guruge J."/>
            <person name="Turnbaugh P.J."/>
            <person name="Mahowald M."/>
            <person name="Liep D."/>
            <person name="Gordon J."/>
        </authorList>
    </citation>
    <scope>NUCLEOTIDE SEQUENCE [LARGE SCALE GENOMIC DNA]</scope>
    <source>
        <strain evidence="1 2">DSM 15981</strain>
    </source>
</reference>
<accession>C0DBT5</accession>
<dbReference type="HOGENOM" id="CLU_3166262_0_0_9"/>
<keyword evidence="2" id="KW-1185">Reference proteome</keyword>
<organism evidence="1 2">
    <name type="scientific">[Clostridium] asparagiforme DSM 15981</name>
    <dbReference type="NCBI Taxonomy" id="518636"/>
    <lineage>
        <taxon>Bacteria</taxon>
        <taxon>Bacillati</taxon>
        <taxon>Bacillota</taxon>
        <taxon>Clostridia</taxon>
        <taxon>Lachnospirales</taxon>
        <taxon>Lachnospiraceae</taxon>
        <taxon>Enterocloster</taxon>
    </lineage>
</organism>
<sequence>MYLLLFSILQRRVLWRNQWIKELHHNGFTVMVQHLLAIRISNRFNEN</sequence>
<evidence type="ECO:0000313" key="1">
    <source>
        <dbReference type="EMBL" id="EEG51206.1"/>
    </source>
</evidence>